<dbReference type="AlphaFoldDB" id="E4WZS3"/>
<dbReference type="EMBL" id="FN653019">
    <property type="protein sequence ID" value="CBY22669.1"/>
    <property type="molecule type" value="Genomic_DNA"/>
</dbReference>
<proteinExistence type="predicted"/>
<dbReference type="InParanoid" id="E4WZS3"/>
<dbReference type="OrthoDB" id="10508953at2759"/>
<gene>
    <name evidence="1" type="ORF">GSOID_T00013438001</name>
</gene>
<organism evidence="1">
    <name type="scientific">Oikopleura dioica</name>
    <name type="common">Tunicate</name>
    <dbReference type="NCBI Taxonomy" id="34765"/>
    <lineage>
        <taxon>Eukaryota</taxon>
        <taxon>Metazoa</taxon>
        <taxon>Chordata</taxon>
        <taxon>Tunicata</taxon>
        <taxon>Appendicularia</taxon>
        <taxon>Copelata</taxon>
        <taxon>Oikopleuridae</taxon>
        <taxon>Oikopleura</taxon>
    </lineage>
</organism>
<sequence>MKSFMKEFMKLEDFYDIDLALQVLIHKLDPKRSIENVEKFEARKTVLVIDGLTELYATFDLEDDLKEKISAGIRKLR</sequence>
<accession>E4WZS3</accession>
<reference evidence="1" key="1">
    <citation type="journal article" date="2010" name="Science">
        <title>Plasticity of animal genome architecture unmasked by rapid evolution of a pelagic tunicate.</title>
        <authorList>
            <person name="Denoeud F."/>
            <person name="Henriet S."/>
            <person name="Mungpakdee S."/>
            <person name="Aury J.M."/>
            <person name="Da Silva C."/>
            <person name="Brinkmann H."/>
            <person name="Mikhaleva J."/>
            <person name="Olsen L.C."/>
            <person name="Jubin C."/>
            <person name="Canestro C."/>
            <person name="Bouquet J.M."/>
            <person name="Danks G."/>
            <person name="Poulain J."/>
            <person name="Campsteijn C."/>
            <person name="Adamski M."/>
            <person name="Cross I."/>
            <person name="Yadetie F."/>
            <person name="Muffato M."/>
            <person name="Louis A."/>
            <person name="Butcher S."/>
            <person name="Tsagkogeorga G."/>
            <person name="Konrad A."/>
            <person name="Singh S."/>
            <person name="Jensen M.F."/>
            <person name="Cong E.H."/>
            <person name="Eikeseth-Otteraa H."/>
            <person name="Noel B."/>
            <person name="Anthouard V."/>
            <person name="Porcel B.M."/>
            <person name="Kachouri-Lafond R."/>
            <person name="Nishino A."/>
            <person name="Ugolini M."/>
            <person name="Chourrout P."/>
            <person name="Nishida H."/>
            <person name="Aasland R."/>
            <person name="Huzurbazar S."/>
            <person name="Westhof E."/>
            <person name="Delsuc F."/>
            <person name="Lehrach H."/>
            <person name="Reinhardt R."/>
            <person name="Weissenbach J."/>
            <person name="Roy S.W."/>
            <person name="Artiguenave F."/>
            <person name="Postlethwait J.H."/>
            <person name="Manak J.R."/>
            <person name="Thompson E.M."/>
            <person name="Jaillon O."/>
            <person name="Du Pasquier L."/>
            <person name="Boudinot P."/>
            <person name="Liberles D.A."/>
            <person name="Volff J.N."/>
            <person name="Philippe H."/>
            <person name="Lenhard B."/>
            <person name="Roest Crollius H."/>
            <person name="Wincker P."/>
            <person name="Chourrout D."/>
        </authorList>
    </citation>
    <scope>NUCLEOTIDE SEQUENCE [LARGE SCALE GENOMIC DNA]</scope>
</reference>
<keyword evidence="2" id="KW-1185">Reference proteome</keyword>
<protein>
    <submittedName>
        <fullName evidence="1">Uncharacterized protein</fullName>
    </submittedName>
</protein>
<dbReference type="Proteomes" id="UP000001307">
    <property type="component" value="Unassembled WGS sequence"/>
</dbReference>
<evidence type="ECO:0000313" key="2">
    <source>
        <dbReference type="Proteomes" id="UP000001307"/>
    </source>
</evidence>
<name>E4WZS3_OIKDI</name>
<evidence type="ECO:0000313" key="1">
    <source>
        <dbReference type="EMBL" id="CBY22669.1"/>
    </source>
</evidence>